<keyword evidence="1" id="KW-0805">Transcription regulation</keyword>
<dbReference type="STRING" id="329726.AM1_3360"/>
<dbReference type="AlphaFoldDB" id="B0C007"/>
<feature type="domain" description="HTH araC/xylS-type" evidence="4">
    <location>
        <begin position="230"/>
        <end position="327"/>
    </location>
</feature>
<name>B0C007_ACAM1</name>
<dbReference type="Pfam" id="PF12833">
    <property type="entry name" value="HTH_18"/>
    <property type="match status" value="1"/>
</dbReference>
<dbReference type="PANTHER" id="PTHR47893">
    <property type="entry name" value="REGULATORY PROTEIN PCHR"/>
    <property type="match status" value="1"/>
</dbReference>
<evidence type="ECO:0000256" key="2">
    <source>
        <dbReference type="ARBA" id="ARBA00023125"/>
    </source>
</evidence>
<dbReference type="Proteomes" id="UP000000268">
    <property type="component" value="Chromosome"/>
</dbReference>
<keyword evidence="2" id="KW-0238">DNA-binding</keyword>
<proteinExistence type="predicted"/>
<dbReference type="Gene3D" id="1.10.10.60">
    <property type="entry name" value="Homeodomain-like"/>
    <property type="match status" value="2"/>
</dbReference>
<dbReference type="SUPFAM" id="SSF46689">
    <property type="entry name" value="Homeodomain-like"/>
    <property type="match status" value="2"/>
</dbReference>
<dbReference type="PROSITE" id="PS01124">
    <property type="entry name" value="HTH_ARAC_FAMILY_2"/>
    <property type="match status" value="1"/>
</dbReference>
<dbReference type="eggNOG" id="COG2207">
    <property type="taxonomic scope" value="Bacteria"/>
</dbReference>
<evidence type="ECO:0000259" key="4">
    <source>
        <dbReference type="PROSITE" id="PS01124"/>
    </source>
</evidence>
<dbReference type="InterPro" id="IPR053142">
    <property type="entry name" value="PchR_regulatory_protein"/>
</dbReference>
<organism evidence="5 6">
    <name type="scientific">Acaryochloris marina (strain MBIC 11017)</name>
    <dbReference type="NCBI Taxonomy" id="329726"/>
    <lineage>
        <taxon>Bacteria</taxon>
        <taxon>Bacillati</taxon>
        <taxon>Cyanobacteriota</taxon>
        <taxon>Cyanophyceae</taxon>
        <taxon>Acaryochloridales</taxon>
        <taxon>Acaryochloridaceae</taxon>
        <taxon>Acaryochloris</taxon>
    </lineage>
</organism>
<gene>
    <name evidence="5" type="ordered locus">AM1_3360</name>
</gene>
<evidence type="ECO:0000256" key="1">
    <source>
        <dbReference type="ARBA" id="ARBA00023015"/>
    </source>
</evidence>
<dbReference type="HOGENOM" id="CLU_052345_4_1_3"/>
<dbReference type="RefSeq" id="WP_012163756.1">
    <property type="nucleotide sequence ID" value="NC_009925.1"/>
</dbReference>
<dbReference type="KEGG" id="amr:AM1_3360"/>
<keyword evidence="6" id="KW-1185">Reference proteome</keyword>
<evidence type="ECO:0000313" key="6">
    <source>
        <dbReference type="Proteomes" id="UP000000268"/>
    </source>
</evidence>
<dbReference type="SMART" id="SM00342">
    <property type="entry name" value="HTH_ARAC"/>
    <property type="match status" value="1"/>
</dbReference>
<evidence type="ECO:0000313" key="5">
    <source>
        <dbReference type="EMBL" id="ABW28354.1"/>
    </source>
</evidence>
<dbReference type="InterPro" id="IPR009057">
    <property type="entry name" value="Homeodomain-like_sf"/>
</dbReference>
<evidence type="ECO:0000256" key="3">
    <source>
        <dbReference type="ARBA" id="ARBA00023163"/>
    </source>
</evidence>
<accession>B0C007</accession>
<protein>
    <submittedName>
        <fullName evidence="5">Transcriptional regulator, AraC family</fullName>
    </submittedName>
</protein>
<dbReference type="PROSITE" id="PS00041">
    <property type="entry name" value="HTH_ARAC_FAMILY_1"/>
    <property type="match status" value="1"/>
</dbReference>
<sequence>MPKTLTNADIIAFLQNNSDASTLLNTDQDEQCIALPAQFGSGYIRRHLLQPGLILDIADVELNYNHVNRIQLHSPQMPLTASFYLSGQAVVTNEALPTPQTERAGNNYLYHLPQTAEIEEYHANQRICCLKLYFNLDHFPQLNLQQLATQSSNLSTPIYTPRKLYCENPTTPRMHLVLEQLATCSLQGIARNIYLAGKALELLGLQLEAIITPQASLPACLHPTDVEQIHKARYILIQNYLNPPSLMELARQVGINDRKLKQGFRDVFGTSVFNYLYQYRMDKARQLLTSGQWNVTETAHAVGYASRTAFVAAFTKQFKVSPNTYRP</sequence>
<dbReference type="EMBL" id="CP000828">
    <property type="protein sequence ID" value="ABW28354.1"/>
    <property type="molecule type" value="Genomic_DNA"/>
</dbReference>
<dbReference type="GO" id="GO:0003700">
    <property type="term" value="F:DNA-binding transcription factor activity"/>
    <property type="evidence" value="ECO:0007669"/>
    <property type="project" value="InterPro"/>
</dbReference>
<dbReference type="InterPro" id="IPR018062">
    <property type="entry name" value="HTH_AraC-typ_CS"/>
</dbReference>
<dbReference type="PANTHER" id="PTHR47893:SF1">
    <property type="entry name" value="REGULATORY PROTEIN PCHR"/>
    <property type="match status" value="1"/>
</dbReference>
<reference evidence="5 6" key="1">
    <citation type="journal article" date="2008" name="Proc. Natl. Acad. Sci. U.S.A.">
        <title>Niche adaptation and genome expansion in the chlorophyll d-producing cyanobacterium Acaryochloris marina.</title>
        <authorList>
            <person name="Swingley W.D."/>
            <person name="Chen M."/>
            <person name="Cheung P.C."/>
            <person name="Conrad A.L."/>
            <person name="Dejesa L.C."/>
            <person name="Hao J."/>
            <person name="Honchak B.M."/>
            <person name="Karbach L.E."/>
            <person name="Kurdoglu A."/>
            <person name="Lahiri S."/>
            <person name="Mastrian S.D."/>
            <person name="Miyashita H."/>
            <person name="Page L."/>
            <person name="Ramakrishna P."/>
            <person name="Satoh S."/>
            <person name="Sattley W.M."/>
            <person name="Shimada Y."/>
            <person name="Taylor H.L."/>
            <person name="Tomo T."/>
            <person name="Tsuchiya T."/>
            <person name="Wang Z.T."/>
            <person name="Raymond J."/>
            <person name="Mimuro M."/>
            <person name="Blankenship R.E."/>
            <person name="Touchman J.W."/>
        </authorList>
    </citation>
    <scope>NUCLEOTIDE SEQUENCE [LARGE SCALE GENOMIC DNA]</scope>
    <source>
        <strain evidence="6">MBIC 11017</strain>
    </source>
</reference>
<keyword evidence="3" id="KW-0804">Transcription</keyword>
<dbReference type="GO" id="GO:0043565">
    <property type="term" value="F:sequence-specific DNA binding"/>
    <property type="evidence" value="ECO:0007669"/>
    <property type="project" value="InterPro"/>
</dbReference>
<dbReference type="InterPro" id="IPR018060">
    <property type="entry name" value="HTH_AraC"/>
</dbReference>